<feature type="region of interest" description="Disordered" evidence="1">
    <location>
        <begin position="256"/>
        <end position="276"/>
    </location>
</feature>
<dbReference type="EMBL" id="VANP01000001">
    <property type="protein sequence ID" value="TLP66548.1"/>
    <property type="molecule type" value="Genomic_DNA"/>
</dbReference>
<evidence type="ECO:0000256" key="1">
    <source>
        <dbReference type="SAM" id="MobiDB-lite"/>
    </source>
</evidence>
<feature type="transmembrane region" description="Helical" evidence="2">
    <location>
        <begin position="46"/>
        <end position="69"/>
    </location>
</feature>
<dbReference type="InterPro" id="IPR025325">
    <property type="entry name" value="DUF4231"/>
</dbReference>
<dbReference type="OrthoDB" id="3542780at2"/>
<dbReference type="AlphaFoldDB" id="A0A5R8ZL94"/>
<keyword evidence="2" id="KW-0812">Transmembrane</keyword>
<dbReference type="Proteomes" id="UP000309033">
    <property type="component" value="Unassembled WGS sequence"/>
</dbReference>
<dbReference type="Pfam" id="PF14015">
    <property type="entry name" value="DUF4231"/>
    <property type="match status" value="1"/>
</dbReference>
<sequence length="276" mass="30839">MSDLVPVPNGETQDERLDEERREAAKAIVQQQSKLRDLTTTRLLQAIWLLASLGAAGFLGSAMFIGVWTNYRTPFTIVGFAAAAVSTAYAAWHLISIRPKISEHVYDLRNLETAQLHLAAKEKADPISALRIYRLIASNDIEELSRYARRNGRYANILQWIVILGSVTATSLSGITVGGVDLPAVRLVTAIASGLVSVAAGVSGFFKFRERRTTQQQTADAMRRHLKAVELRINEYDNEDEKLVLKAFAQNMEELKDEQRKRELQLEESTNKNPTQ</sequence>
<keyword evidence="2" id="KW-1133">Transmembrane helix</keyword>
<feature type="transmembrane region" description="Helical" evidence="2">
    <location>
        <begin position="75"/>
        <end position="95"/>
    </location>
</feature>
<name>A0A5R8ZL94_9ACTN</name>
<evidence type="ECO:0000313" key="3">
    <source>
        <dbReference type="EMBL" id="TLP66548.1"/>
    </source>
</evidence>
<feature type="transmembrane region" description="Helical" evidence="2">
    <location>
        <begin position="184"/>
        <end position="206"/>
    </location>
</feature>
<keyword evidence="4" id="KW-1185">Reference proteome</keyword>
<keyword evidence="2" id="KW-0472">Membrane</keyword>
<evidence type="ECO:0000313" key="4">
    <source>
        <dbReference type="Proteomes" id="UP000309033"/>
    </source>
</evidence>
<protein>
    <submittedName>
        <fullName evidence="3">DUF4231 domain-containing protein</fullName>
    </submittedName>
</protein>
<feature type="compositionally biased region" description="Polar residues" evidence="1">
    <location>
        <begin position="267"/>
        <end position="276"/>
    </location>
</feature>
<gene>
    <name evidence="3" type="ORF">FED44_03555</name>
</gene>
<reference evidence="3" key="1">
    <citation type="submission" date="2019-05" db="EMBL/GenBank/DDBJ databases">
        <title>Isolation, diversity and antifungal activity of Actinobacteria from wheat.</title>
        <authorList>
            <person name="Yu B."/>
        </authorList>
    </citation>
    <scope>NUCLEOTIDE SEQUENCE [LARGE SCALE GENOMIC DNA]</scope>
    <source>
        <strain evidence="3">NEAU-HEGS1-5</strain>
    </source>
</reference>
<proteinExistence type="predicted"/>
<organism evidence="3 4">
    <name type="scientific">Microbispora triticiradicis</name>
    <dbReference type="NCBI Taxonomy" id="2200763"/>
    <lineage>
        <taxon>Bacteria</taxon>
        <taxon>Bacillati</taxon>
        <taxon>Actinomycetota</taxon>
        <taxon>Actinomycetes</taxon>
        <taxon>Streptosporangiales</taxon>
        <taxon>Streptosporangiaceae</taxon>
        <taxon>Microbispora</taxon>
    </lineage>
</organism>
<accession>A0A5R8ZL94</accession>
<dbReference type="NCBIfam" id="NF033634">
    <property type="entry name" value="SLATT_1"/>
    <property type="match status" value="1"/>
</dbReference>
<comment type="caution">
    <text evidence="3">The sequence shown here is derived from an EMBL/GenBank/DDBJ whole genome shotgun (WGS) entry which is preliminary data.</text>
</comment>
<feature type="transmembrane region" description="Helical" evidence="2">
    <location>
        <begin position="157"/>
        <end position="178"/>
    </location>
</feature>
<evidence type="ECO:0000256" key="2">
    <source>
        <dbReference type="SAM" id="Phobius"/>
    </source>
</evidence>
<feature type="compositionally biased region" description="Basic and acidic residues" evidence="1">
    <location>
        <begin position="256"/>
        <end position="265"/>
    </location>
</feature>